<accession>A0A7M7J1V9</accession>
<proteinExistence type="predicted"/>
<feature type="transmembrane region" description="Helical" evidence="2">
    <location>
        <begin position="33"/>
        <end position="56"/>
    </location>
</feature>
<dbReference type="InParanoid" id="A0A7M7J1V9"/>
<dbReference type="EnsemblMetazoa" id="XM_022789936">
    <property type="protein sequence ID" value="XP_022645671"/>
    <property type="gene ID" value="LOC111243808"/>
</dbReference>
<keyword evidence="2" id="KW-0812">Transmembrane</keyword>
<dbReference type="Proteomes" id="UP000594260">
    <property type="component" value="Unplaced"/>
</dbReference>
<keyword evidence="2" id="KW-0472">Membrane</keyword>
<protein>
    <submittedName>
        <fullName evidence="3">Uncharacterized protein</fullName>
    </submittedName>
</protein>
<evidence type="ECO:0000313" key="4">
    <source>
        <dbReference type="Proteomes" id="UP000594260"/>
    </source>
</evidence>
<dbReference type="GeneID" id="111243808"/>
<organism evidence="3 4">
    <name type="scientific">Varroa destructor</name>
    <name type="common">Honeybee mite</name>
    <dbReference type="NCBI Taxonomy" id="109461"/>
    <lineage>
        <taxon>Eukaryota</taxon>
        <taxon>Metazoa</taxon>
        <taxon>Ecdysozoa</taxon>
        <taxon>Arthropoda</taxon>
        <taxon>Chelicerata</taxon>
        <taxon>Arachnida</taxon>
        <taxon>Acari</taxon>
        <taxon>Parasitiformes</taxon>
        <taxon>Mesostigmata</taxon>
        <taxon>Gamasina</taxon>
        <taxon>Dermanyssoidea</taxon>
        <taxon>Varroidae</taxon>
        <taxon>Varroa</taxon>
    </lineage>
</organism>
<evidence type="ECO:0000256" key="2">
    <source>
        <dbReference type="SAM" id="Phobius"/>
    </source>
</evidence>
<dbReference type="AlphaFoldDB" id="A0A7M7J1V9"/>
<keyword evidence="4" id="KW-1185">Reference proteome</keyword>
<reference evidence="3" key="1">
    <citation type="submission" date="2021-01" db="UniProtKB">
        <authorList>
            <consortium name="EnsemblMetazoa"/>
        </authorList>
    </citation>
    <scope>IDENTIFICATION</scope>
</reference>
<feature type="region of interest" description="Disordered" evidence="1">
    <location>
        <begin position="1"/>
        <end position="25"/>
    </location>
</feature>
<evidence type="ECO:0000313" key="3">
    <source>
        <dbReference type="EnsemblMetazoa" id="XP_022645671"/>
    </source>
</evidence>
<dbReference type="KEGG" id="vde:111243808"/>
<dbReference type="RefSeq" id="XP_022645671.1">
    <property type="nucleotide sequence ID" value="XM_022789936.1"/>
</dbReference>
<sequence>MPKVTNGHRSLSPRRQAERSSPYKMSSPFCHRVSFVVFNKVLLEVLTILCIAASQAKNDKISEYPSLFHTTGRITSVNMRTFIVFVILCIAASQAKNDKTSVLKG</sequence>
<feature type="transmembrane region" description="Helical" evidence="2">
    <location>
        <begin position="77"/>
        <end position="95"/>
    </location>
</feature>
<name>A0A7M7J1V9_VARDE</name>
<keyword evidence="2" id="KW-1133">Transmembrane helix</keyword>
<evidence type="ECO:0000256" key="1">
    <source>
        <dbReference type="SAM" id="MobiDB-lite"/>
    </source>
</evidence>